<dbReference type="Pfam" id="PF10026">
    <property type="entry name" value="DUF2268"/>
    <property type="match status" value="1"/>
</dbReference>
<name>A0A6J4KCH1_9BACT</name>
<feature type="domain" description="DUF2268" evidence="1">
    <location>
        <begin position="183"/>
        <end position="289"/>
    </location>
</feature>
<dbReference type="AlphaFoldDB" id="A0A6J4KCH1"/>
<proteinExistence type="predicted"/>
<evidence type="ECO:0000259" key="1">
    <source>
        <dbReference type="Pfam" id="PF10026"/>
    </source>
</evidence>
<protein>
    <recommendedName>
        <fullName evidence="1">DUF2268 domain-containing protein</fullName>
    </recommendedName>
</protein>
<sequence length="312" mass="33887">MLINLLPDFFAVLASTDRTAAYRSYFDAHRPLLDAYWQNYVVDPAGPHFAEVVATALAADRDDLRAMLERVDVVALARDVDAQCRTILESDVDVDVVLMVGVGAANAGELVVNGRGTAFVCLEHFTSVANPTTHALGLDPELLPVWLAHEIAHAVRYTSPTSRSDLRQLVAEAEGSYSYWETGRRATLRELLVNEGLAVHTARAAAPGHAAWEYFGYGRRQYARIRELESVMVRTVNPELDEAGLGLRLRYLSGGMSDEARAVDRVVLPERSGYFLGARMVEGAVAARGLPWAIRATAAEIAEAGHAAAATA</sequence>
<dbReference type="EMBL" id="CADCTU010000174">
    <property type="protein sequence ID" value="CAA9301056.1"/>
    <property type="molecule type" value="Genomic_DNA"/>
</dbReference>
<accession>A0A6J4KCH1</accession>
<gene>
    <name evidence="2" type="ORF">AVDCRST_MAG11-833</name>
</gene>
<dbReference type="InterPro" id="IPR018728">
    <property type="entry name" value="DUF2268"/>
</dbReference>
<organism evidence="2">
    <name type="scientific">uncultured Gemmatimonadaceae bacterium</name>
    <dbReference type="NCBI Taxonomy" id="246130"/>
    <lineage>
        <taxon>Bacteria</taxon>
        <taxon>Pseudomonadati</taxon>
        <taxon>Gemmatimonadota</taxon>
        <taxon>Gemmatimonadia</taxon>
        <taxon>Gemmatimonadales</taxon>
        <taxon>Gemmatimonadaceae</taxon>
        <taxon>environmental samples</taxon>
    </lineage>
</organism>
<evidence type="ECO:0000313" key="2">
    <source>
        <dbReference type="EMBL" id="CAA9301056.1"/>
    </source>
</evidence>
<reference evidence="2" key="1">
    <citation type="submission" date="2020-02" db="EMBL/GenBank/DDBJ databases">
        <authorList>
            <person name="Meier V. D."/>
        </authorList>
    </citation>
    <scope>NUCLEOTIDE SEQUENCE</scope>
    <source>
        <strain evidence="2">AVDCRST_MAG11</strain>
    </source>
</reference>